<keyword evidence="1" id="KW-0812">Transmembrane</keyword>
<proteinExistence type="predicted"/>
<reference evidence="2 3" key="1">
    <citation type="submission" date="2019-08" db="EMBL/GenBank/DDBJ databases">
        <title>Draft genome sequence of Lysobacter sp. UKS-15.</title>
        <authorList>
            <person name="Im W.-T."/>
        </authorList>
    </citation>
    <scope>NUCLEOTIDE SEQUENCE [LARGE SCALE GENOMIC DNA]</scope>
    <source>
        <strain evidence="2 3">UKS-15</strain>
    </source>
</reference>
<protein>
    <submittedName>
        <fullName evidence="2">Uncharacterized protein</fullName>
    </submittedName>
</protein>
<evidence type="ECO:0000313" key="2">
    <source>
        <dbReference type="EMBL" id="TZF90716.1"/>
    </source>
</evidence>
<comment type="caution">
    <text evidence="2">The sequence shown here is derived from an EMBL/GenBank/DDBJ whole genome shotgun (WGS) entry which is preliminary data.</text>
</comment>
<feature type="transmembrane region" description="Helical" evidence="1">
    <location>
        <begin position="30"/>
        <end position="50"/>
    </location>
</feature>
<dbReference type="Proteomes" id="UP000323164">
    <property type="component" value="Unassembled WGS sequence"/>
</dbReference>
<organism evidence="2 3">
    <name type="scientific">Cognatilysobacter lacus</name>
    <dbReference type="NCBI Taxonomy" id="1643323"/>
    <lineage>
        <taxon>Bacteria</taxon>
        <taxon>Pseudomonadati</taxon>
        <taxon>Pseudomonadota</taxon>
        <taxon>Gammaproteobacteria</taxon>
        <taxon>Lysobacterales</taxon>
        <taxon>Lysobacteraceae</taxon>
        <taxon>Cognatilysobacter</taxon>
    </lineage>
</organism>
<evidence type="ECO:0000313" key="3">
    <source>
        <dbReference type="Proteomes" id="UP000323164"/>
    </source>
</evidence>
<keyword evidence="3" id="KW-1185">Reference proteome</keyword>
<dbReference type="AlphaFoldDB" id="A0A5D8Z839"/>
<name>A0A5D8Z839_9GAMM</name>
<gene>
    <name evidence="2" type="ORF">FW784_04235</name>
</gene>
<dbReference type="RefSeq" id="WP_205123558.1">
    <property type="nucleotide sequence ID" value="NZ_VTRV01000029.1"/>
</dbReference>
<evidence type="ECO:0000256" key="1">
    <source>
        <dbReference type="SAM" id="Phobius"/>
    </source>
</evidence>
<sequence length="112" mass="12719">MHEEATQFSRADVAAQLAARACLRRRLAPVWVLAIVYRMAAWSFVGHFHLTPEKRLAVLGGPPLIALFLVRQLQWSVLACHQLRCPACAHLLASDRRWSIRPNGHRFSARLN</sequence>
<dbReference type="EMBL" id="VTRV01000029">
    <property type="protein sequence ID" value="TZF90716.1"/>
    <property type="molecule type" value="Genomic_DNA"/>
</dbReference>
<keyword evidence="1" id="KW-1133">Transmembrane helix</keyword>
<keyword evidence="1" id="KW-0472">Membrane</keyword>
<accession>A0A5D8Z839</accession>